<proteinExistence type="predicted"/>
<dbReference type="RefSeq" id="WP_151757233.1">
    <property type="nucleotide sequence ID" value="NZ_BKZW01000001.1"/>
</dbReference>
<dbReference type="InterPro" id="IPR012135">
    <property type="entry name" value="Dihydroorotate_DH_1_2"/>
</dbReference>
<dbReference type="GO" id="GO:0004152">
    <property type="term" value="F:dihydroorotate dehydrogenase activity"/>
    <property type="evidence" value="ECO:0007669"/>
    <property type="project" value="InterPro"/>
</dbReference>
<evidence type="ECO:0000256" key="3">
    <source>
        <dbReference type="ARBA" id="ARBA00022630"/>
    </source>
</evidence>
<feature type="domain" description="Dihydroorotate dehydrogenase catalytic" evidence="7">
    <location>
        <begin position="86"/>
        <end position="290"/>
    </location>
</feature>
<evidence type="ECO:0000256" key="1">
    <source>
        <dbReference type="ARBA" id="ARBA00001917"/>
    </source>
</evidence>
<dbReference type="Gene3D" id="3.20.20.70">
    <property type="entry name" value="Aldolase class I"/>
    <property type="match status" value="1"/>
</dbReference>
<dbReference type="InterPro" id="IPR050074">
    <property type="entry name" value="DHO_dehydrogenase"/>
</dbReference>
<dbReference type="GO" id="GO:0044205">
    <property type="term" value="P:'de novo' UMP biosynthetic process"/>
    <property type="evidence" value="ECO:0007669"/>
    <property type="project" value="UniProtKB-UniPathway"/>
</dbReference>
<evidence type="ECO:0000256" key="6">
    <source>
        <dbReference type="ARBA" id="ARBA00023002"/>
    </source>
</evidence>
<evidence type="ECO:0000313" key="8">
    <source>
        <dbReference type="EMBL" id="GER89495.1"/>
    </source>
</evidence>
<evidence type="ECO:0000256" key="4">
    <source>
        <dbReference type="ARBA" id="ARBA00022643"/>
    </source>
</evidence>
<dbReference type="PIRSF" id="PIRSF000164">
    <property type="entry name" value="DHO_oxidase"/>
    <property type="match status" value="1"/>
</dbReference>
<keyword evidence="9" id="KW-1185">Reference proteome</keyword>
<reference evidence="8 9" key="1">
    <citation type="submission" date="2019-10" db="EMBL/GenBank/DDBJ databases">
        <title>Dictyobacter vulcani sp. nov., within the class Ktedonobacteria, isolated from soil of volcanic Mt. Zao.</title>
        <authorList>
            <person name="Zheng Y."/>
            <person name="Wang C.M."/>
            <person name="Sakai Y."/>
            <person name="Abe K."/>
            <person name="Yokota A."/>
            <person name="Yabe S."/>
        </authorList>
    </citation>
    <scope>NUCLEOTIDE SEQUENCE [LARGE SCALE GENOMIC DNA]</scope>
    <source>
        <strain evidence="8 9">W12</strain>
    </source>
</reference>
<evidence type="ECO:0000256" key="5">
    <source>
        <dbReference type="ARBA" id="ARBA00022975"/>
    </source>
</evidence>
<comment type="pathway">
    <text evidence="2">Pyrimidine metabolism; UMP biosynthesis via de novo pathway.</text>
</comment>
<gene>
    <name evidence="8" type="ORF">KDW_36570</name>
</gene>
<name>A0A5J4KNR5_9CHLR</name>
<dbReference type="InterPro" id="IPR005720">
    <property type="entry name" value="Dihydroorotate_DH_cat"/>
</dbReference>
<evidence type="ECO:0000256" key="2">
    <source>
        <dbReference type="ARBA" id="ARBA00004725"/>
    </source>
</evidence>
<dbReference type="AlphaFoldDB" id="A0A5J4KNR5"/>
<dbReference type="CDD" id="cd04739">
    <property type="entry name" value="DHOD_like"/>
    <property type="match status" value="1"/>
</dbReference>
<dbReference type="UniPathway" id="UPA00070"/>
<keyword evidence="3" id="KW-0285">Flavoprotein</keyword>
<evidence type="ECO:0000259" key="7">
    <source>
        <dbReference type="Pfam" id="PF01180"/>
    </source>
</evidence>
<dbReference type="Pfam" id="PF01180">
    <property type="entry name" value="DHO_dh"/>
    <property type="match status" value="1"/>
</dbReference>
<comment type="caution">
    <text evidence="8">The sequence shown here is derived from an EMBL/GenBank/DDBJ whole genome shotgun (WGS) entry which is preliminary data.</text>
</comment>
<dbReference type="Proteomes" id="UP000326912">
    <property type="component" value="Unassembled WGS sequence"/>
</dbReference>
<accession>A0A5J4KNR5</accession>
<organism evidence="8 9">
    <name type="scientific">Dictyobacter vulcani</name>
    <dbReference type="NCBI Taxonomy" id="2607529"/>
    <lineage>
        <taxon>Bacteria</taxon>
        <taxon>Bacillati</taxon>
        <taxon>Chloroflexota</taxon>
        <taxon>Ktedonobacteria</taxon>
        <taxon>Ktedonobacterales</taxon>
        <taxon>Dictyobacteraceae</taxon>
        <taxon>Dictyobacter</taxon>
    </lineage>
</organism>
<dbReference type="GO" id="GO:0006207">
    <property type="term" value="P:'de novo' pyrimidine nucleobase biosynthetic process"/>
    <property type="evidence" value="ECO:0007669"/>
    <property type="project" value="TreeGrafter"/>
</dbReference>
<dbReference type="EMBL" id="BKZW01000001">
    <property type="protein sequence ID" value="GER89495.1"/>
    <property type="molecule type" value="Genomic_DNA"/>
</dbReference>
<protein>
    <submittedName>
        <fullName evidence="8">Dihydroorotate dehydrogenase</fullName>
    </submittedName>
</protein>
<evidence type="ECO:0000313" key="9">
    <source>
        <dbReference type="Proteomes" id="UP000326912"/>
    </source>
</evidence>
<comment type="cofactor">
    <cofactor evidence="1">
        <name>FMN</name>
        <dbReference type="ChEBI" id="CHEBI:58210"/>
    </cofactor>
</comment>
<keyword evidence="6" id="KW-0560">Oxidoreductase</keyword>
<dbReference type="GO" id="GO:0005737">
    <property type="term" value="C:cytoplasm"/>
    <property type="evidence" value="ECO:0007669"/>
    <property type="project" value="InterPro"/>
</dbReference>
<keyword evidence="4" id="KW-0288">FMN</keyword>
<dbReference type="PANTHER" id="PTHR48109">
    <property type="entry name" value="DIHYDROOROTATE DEHYDROGENASE (QUINONE), MITOCHONDRIAL-RELATED"/>
    <property type="match status" value="1"/>
</dbReference>
<sequence>MTQPDLHTTYLGLSLKNPLVASASPLSKHVDIAKRLEDAGAAAIVMYSLFEEQITHESYELDHYLSHGTNTYAEALSYFPDLTHYNKGPDAYLEHLARVKAAVDIPVIGSLNGISTGGWLEYARKIEQAGADALELNIYYMPTHLTVTSAQLEETYIQLVRDVRSIVWLPLAVKLSPYFTALPNFAMRLVDAGADALVLFNRFYQPDLDLEKLEVVPGLELSTSSELRVPLRWIALLYGRIQADVALTSGIHTAQDVLKAMMAGANVAMLASELLAHGIDRLPQILADMYAWMEEHEYASIQQMRGSMSQRGVVEPGAFERANYMKVLNSFEERPI</sequence>
<dbReference type="NCBIfam" id="NF005741">
    <property type="entry name" value="PRK07565.1"/>
    <property type="match status" value="1"/>
</dbReference>
<keyword evidence="5" id="KW-0665">Pyrimidine biosynthesis</keyword>
<dbReference type="SUPFAM" id="SSF51395">
    <property type="entry name" value="FMN-linked oxidoreductases"/>
    <property type="match status" value="1"/>
</dbReference>
<dbReference type="InterPro" id="IPR013785">
    <property type="entry name" value="Aldolase_TIM"/>
</dbReference>
<dbReference type="PANTHER" id="PTHR48109:SF3">
    <property type="entry name" value="SLL0744 PROTEIN"/>
    <property type="match status" value="1"/>
</dbReference>